<feature type="signal peptide" evidence="2">
    <location>
        <begin position="1"/>
        <end position="20"/>
    </location>
</feature>
<evidence type="ECO:0000313" key="5">
    <source>
        <dbReference type="Proteomes" id="UP000011761"/>
    </source>
</evidence>
<dbReference type="OrthoDB" id="2260257at2759"/>
<feature type="chain" id="PRO_5004021828" description="Yeast cell wall synthesis Kre9/Knh1-like N-terminal domain-containing protein" evidence="2">
    <location>
        <begin position="21"/>
        <end position="78"/>
    </location>
</feature>
<feature type="domain" description="Yeast cell wall synthesis Kre9/Knh1-like N-terminal" evidence="3">
    <location>
        <begin position="28"/>
        <end position="73"/>
    </location>
</feature>
<dbReference type="RefSeq" id="XP_007679282.1">
    <property type="nucleotide sequence ID" value="XM_007681092.1"/>
</dbReference>
<dbReference type="PANTHER" id="PTHR40633:SF5">
    <property type="entry name" value="ANCHORED PROTEIN, PUTATIVE (AFU_ORTHOLOGUE AFUA_8G04370)-RELATED"/>
    <property type="match status" value="1"/>
</dbReference>
<dbReference type="Pfam" id="PF10342">
    <property type="entry name" value="Kre9_KNH"/>
    <property type="match status" value="1"/>
</dbReference>
<name>M2LHG3_BAUPA</name>
<evidence type="ECO:0000256" key="1">
    <source>
        <dbReference type="ARBA" id="ARBA00022729"/>
    </source>
</evidence>
<dbReference type="InterPro" id="IPR018466">
    <property type="entry name" value="Kre9/Knh1-like_N"/>
</dbReference>
<proteinExistence type="predicted"/>
<organism evidence="4 5">
    <name type="scientific">Baudoinia panamericana (strain UAMH 10762)</name>
    <name type="common">Angels' share fungus</name>
    <name type="synonym">Baudoinia compniacensis (strain UAMH 10762)</name>
    <dbReference type="NCBI Taxonomy" id="717646"/>
    <lineage>
        <taxon>Eukaryota</taxon>
        <taxon>Fungi</taxon>
        <taxon>Dikarya</taxon>
        <taxon>Ascomycota</taxon>
        <taxon>Pezizomycotina</taxon>
        <taxon>Dothideomycetes</taxon>
        <taxon>Dothideomycetidae</taxon>
        <taxon>Mycosphaerellales</taxon>
        <taxon>Teratosphaeriaceae</taxon>
        <taxon>Baudoinia</taxon>
    </lineage>
</organism>
<dbReference type="HOGENOM" id="CLU_2621645_0_0_1"/>
<evidence type="ECO:0000259" key="3">
    <source>
        <dbReference type="Pfam" id="PF10342"/>
    </source>
</evidence>
<reference evidence="4 5" key="1">
    <citation type="journal article" date="2012" name="PLoS Pathog.">
        <title>Diverse lifestyles and strategies of plant pathogenesis encoded in the genomes of eighteen Dothideomycetes fungi.</title>
        <authorList>
            <person name="Ohm R.A."/>
            <person name="Feau N."/>
            <person name="Henrissat B."/>
            <person name="Schoch C.L."/>
            <person name="Horwitz B.A."/>
            <person name="Barry K.W."/>
            <person name="Condon B.J."/>
            <person name="Copeland A.C."/>
            <person name="Dhillon B."/>
            <person name="Glaser F."/>
            <person name="Hesse C.N."/>
            <person name="Kosti I."/>
            <person name="LaButti K."/>
            <person name="Lindquist E.A."/>
            <person name="Lucas S."/>
            <person name="Salamov A.A."/>
            <person name="Bradshaw R.E."/>
            <person name="Ciuffetti L."/>
            <person name="Hamelin R.C."/>
            <person name="Kema G.H.J."/>
            <person name="Lawrence C."/>
            <person name="Scott J.A."/>
            <person name="Spatafora J.W."/>
            <person name="Turgeon B.G."/>
            <person name="de Wit P.J.G.M."/>
            <person name="Zhong S."/>
            <person name="Goodwin S.B."/>
            <person name="Grigoriev I.V."/>
        </authorList>
    </citation>
    <scope>NUCLEOTIDE SEQUENCE [LARGE SCALE GENOMIC DNA]</scope>
    <source>
        <strain evidence="4 5">UAMH 10762</strain>
    </source>
</reference>
<dbReference type="OMA" id="CTQWSAN"/>
<dbReference type="InterPro" id="IPR052982">
    <property type="entry name" value="SRP1/TIP1-like"/>
</dbReference>
<gene>
    <name evidence="4" type="ORF">BAUCODRAFT_37282</name>
</gene>
<sequence length="78" mass="8063">MKFVHSLLLALSSAASLVSAQSNPFKVPPGNYVATAGQPLNLTWTPTTQGTVTLVLRSGSSANLFAGTVIACTQWSAN</sequence>
<dbReference type="PANTHER" id="PTHR40633">
    <property type="entry name" value="MATRIX PROTEIN, PUTATIVE (AFU_ORTHOLOGUE AFUA_8G05410)-RELATED"/>
    <property type="match status" value="1"/>
</dbReference>
<keyword evidence="1 2" id="KW-0732">Signal</keyword>
<evidence type="ECO:0000313" key="4">
    <source>
        <dbReference type="EMBL" id="EMC93602.1"/>
    </source>
</evidence>
<dbReference type="AlphaFoldDB" id="M2LHG3"/>
<dbReference type="GeneID" id="19113205"/>
<dbReference type="eggNOG" id="ENOG502S73X">
    <property type="taxonomic scope" value="Eukaryota"/>
</dbReference>
<keyword evidence="5" id="KW-1185">Reference proteome</keyword>
<evidence type="ECO:0000256" key="2">
    <source>
        <dbReference type="SAM" id="SignalP"/>
    </source>
</evidence>
<dbReference type="EMBL" id="KB445560">
    <property type="protein sequence ID" value="EMC93602.1"/>
    <property type="molecule type" value="Genomic_DNA"/>
</dbReference>
<dbReference type="Proteomes" id="UP000011761">
    <property type="component" value="Unassembled WGS sequence"/>
</dbReference>
<accession>M2LHG3</accession>
<protein>
    <recommendedName>
        <fullName evidence="3">Yeast cell wall synthesis Kre9/Knh1-like N-terminal domain-containing protein</fullName>
    </recommendedName>
</protein>
<dbReference type="KEGG" id="bcom:BAUCODRAFT_37282"/>